<dbReference type="Proteomes" id="UP000662747">
    <property type="component" value="Chromosome"/>
</dbReference>
<protein>
    <submittedName>
        <fullName evidence="1">Uncharacterized protein</fullName>
    </submittedName>
</protein>
<keyword evidence="2" id="KW-1185">Reference proteome</keyword>
<gene>
    <name evidence="1" type="ORF">JY651_39815</name>
</gene>
<name>A0ABX7PDA1_9BACT</name>
<sequence length="72" mass="7636">MEGPEGSLALNPALQPVLEALHHVLAGGEVDVQVLRSGNPDIVAELNRRATRATRESNILNKLSGHSLTTTV</sequence>
<evidence type="ECO:0000313" key="1">
    <source>
        <dbReference type="EMBL" id="QSQ28456.1"/>
    </source>
</evidence>
<reference evidence="1 2" key="1">
    <citation type="submission" date="2021-02" db="EMBL/GenBank/DDBJ databases">
        <title>De Novo genome assembly of isolated myxobacteria.</title>
        <authorList>
            <person name="Stevens D.C."/>
        </authorList>
    </citation>
    <scope>NUCLEOTIDE SEQUENCE [LARGE SCALE GENOMIC DNA]</scope>
    <source>
        <strain evidence="2">SCPEA02</strain>
    </source>
</reference>
<dbReference type="EMBL" id="CP071090">
    <property type="protein sequence ID" value="QSQ28456.1"/>
    <property type="molecule type" value="Genomic_DNA"/>
</dbReference>
<organism evidence="1 2">
    <name type="scientific">Pyxidicoccus parkwayensis</name>
    <dbReference type="NCBI Taxonomy" id="2813578"/>
    <lineage>
        <taxon>Bacteria</taxon>
        <taxon>Pseudomonadati</taxon>
        <taxon>Myxococcota</taxon>
        <taxon>Myxococcia</taxon>
        <taxon>Myxococcales</taxon>
        <taxon>Cystobacterineae</taxon>
        <taxon>Myxococcaceae</taxon>
        <taxon>Pyxidicoccus</taxon>
    </lineage>
</organism>
<proteinExistence type="predicted"/>
<evidence type="ECO:0000313" key="2">
    <source>
        <dbReference type="Proteomes" id="UP000662747"/>
    </source>
</evidence>
<accession>A0ABX7PDA1</accession>